<feature type="transmembrane region" description="Helical" evidence="1">
    <location>
        <begin position="12"/>
        <end position="33"/>
    </location>
</feature>
<keyword evidence="1" id="KW-0812">Transmembrane</keyword>
<evidence type="ECO:0000313" key="2">
    <source>
        <dbReference type="EMBL" id="MFD1321725.1"/>
    </source>
</evidence>
<sequence>MTHADLRVLWTVIGLLLVAVGAFGVVAGLGHVGGVDPEAPLLWSGLLGLWHDTAPTGLVVLLALGLLLALLGLRLLNRQLRPRPEPLMGELPLPDSMAVVSGTDGAALDAMDLPGRTTVRGAVLTRGLERDLTRDPAVREASVVLAGEVTRPELLIRLYLGPHARLDTVHEHVGSAVARFSATTGLCPRYLDVTARVAPTGFSRVR</sequence>
<gene>
    <name evidence="2" type="ORF">ACFQ4H_11560</name>
</gene>
<protein>
    <recommendedName>
        <fullName evidence="4">Alkaline shock response membrane anchor protein AmaP</fullName>
    </recommendedName>
</protein>
<evidence type="ECO:0000313" key="3">
    <source>
        <dbReference type="Proteomes" id="UP001597260"/>
    </source>
</evidence>
<accession>A0ABW3YE57</accession>
<name>A0ABW3YE57_9ACTN</name>
<keyword evidence="3" id="KW-1185">Reference proteome</keyword>
<dbReference type="Proteomes" id="UP001597260">
    <property type="component" value="Unassembled WGS sequence"/>
</dbReference>
<feature type="transmembrane region" description="Helical" evidence="1">
    <location>
        <begin position="53"/>
        <end position="73"/>
    </location>
</feature>
<keyword evidence="1" id="KW-1133">Transmembrane helix</keyword>
<comment type="caution">
    <text evidence="2">The sequence shown here is derived from an EMBL/GenBank/DDBJ whole genome shotgun (WGS) entry which is preliminary data.</text>
</comment>
<dbReference type="RefSeq" id="WP_377569973.1">
    <property type="nucleotide sequence ID" value="NZ_JBHTMP010000014.1"/>
</dbReference>
<evidence type="ECO:0000256" key="1">
    <source>
        <dbReference type="SAM" id="Phobius"/>
    </source>
</evidence>
<proteinExistence type="predicted"/>
<reference evidence="3" key="1">
    <citation type="journal article" date="2019" name="Int. J. Syst. Evol. Microbiol.">
        <title>The Global Catalogue of Microorganisms (GCM) 10K type strain sequencing project: providing services to taxonomists for standard genome sequencing and annotation.</title>
        <authorList>
            <consortium name="The Broad Institute Genomics Platform"/>
            <consortium name="The Broad Institute Genome Sequencing Center for Infectious Disease"/>
            <person name="Wu L."/>
            <person name="Ma J."/>
        </authorList>
    </citation>
    <scope>NUCLEOTIDE SEQUENCE [LARGE SCALE GENOMIC DNA]</scope>
    <source>
        <strain evidence="3">JCM 31037</strain>
    </source>
</reference>
<keyword evidence="1" id="KW-0472">Membrane</keyword>
<organism evidence="2 3">
    <name type="scientific">Micromonospora sonneratiae</name>
    <dbReference type="NCBI Taxonomy" id="1184706"/>
    <lineage>
        <taxon>Bacteria</taxon>
        <taxon>Bacillati</taxon>
        <taxon>Actinomycetota</taxon>
        <taxon>Actinomycetes</taxon>
        <taxon>Micromonosporales</taxon>
        <taxon>Micromonosporaceae</taxon>
        <taxon>Micromonospora</taxon>
    </lineage>
</organism>
<evidence type="ECO:0008006" key="4">
    <source>
        <dbReference type="Google" id="ProtNLM"/>
    </source>
</evidence>
<dbReference type="EMBL" id="JBHTMP010000014">
    <property type="protein sequence ID" value="MFD1321725.1"/>
    <property type="molecule type" value="Genomic_DNA"/>
</dbReference>